<dbReference type="AlphaFoldDB" id="A0A835SUA2"/>
<dbReference type="GO" id="GO:0005576">
    <property type="term" value="C:extracellular region"/>
    <property type="evidence" value="ECO:0007669"/>
    <property type="project" value="UniProtKB-SubCell"/>
</dbReference>
<dbReference type="GO" id="GO:0016985">
    <property type="term" value="F:mannan endo-1,4-beta-mannosidase activity"/>
    <property type="evidence" value="ECO:0007669"/>
    <property type="project" value="UniProtKB-EC"/>
</dbReference>
<gene>
    <name evidence="12" type="ORF">HXX76_012687</name>
</gene>
<evidence type="ECO:0000256" key="8">
    <source>
        <dbReference type="ARBA" id="ARBA00023295"/>
    </source>
</evidence>
<evidence type="ECO:0000259" key="11">
    <source>
        <dbReference type="Pfam" id="PF26410"/>
    </source>
</evidence>
<evidence type="ECO:0000256" key="1">
    <source>
        <dbReference type="ARBA" id="ARBA00001678"/>
    </source>
</evidence>
<comment type="catalytic activity">
    <reaction evidence="1">
        <text>Random hydrolysis of (1-&gt;4)-beta-D-mannosidic linkages in mannans, galactomannans and glucomannans.</text>
        <dbReference type="EC" id="3.2.1.78"/>
    </reaction>
</comment>
<dbReference type="GO" id="GO:0000272">
    <property type="term" value="P:polysaccharide catabolic process"/>
    <property type="evidence" value="ECO:0007669"/>
    <property type="project" value="InterPro"/>
</dbReference>
<feature type="transmembrane region" description="Helical" evidence="10">
    <location>
        <begin position="55"/>
        <end position="73"/>
    </location>
</feature>
<evidence type="ECO:0000313" key="12">
    <source>
        <dbReference type="EMBL" id="KAG2426900.1"/>
    </source>
</evidence>
<feature type="compositionally biased region" description="Pro residues" evidence="9">
    <location>
        <begin position="1026"/>
        <end position="1045"/>
    </location>
</feature>
<dbReference type="InterPro" id="IPR017853">
    <property type="entry name" value="GH"/>
</dbReference>
<evidence type="ECO:0000256" key="6">
    <source>
        <dbReference type="ARBA" id="ARBA00022729"/>
    </source>
</evidence>
<feature type="region of interest" description="Disordered" evidence="9">
    <location>
        <begin position="1015"/>
        <end position="1049"/>
    </location>
</feature>
<evidence type="ECO:0000256" key="2">
    <source>
        <dbReference type="ARBA" id="ARBA00004613"/>
    </source>
</evidence>
<comment type="caution">
    <text evidence="12">The sequence shown here is derived from an EMBL/GenBank/DDBJ whole genome shotgun (WGS) entry which is preliminary data.</text>
</comment>
<dbReference type="OrthoDB" id="406631at2759"/>
<comment type="subcellular location">
    <subcellularLocation>
        <location evidence="2">Secreted</location>
    </subcellularLocation>
</comment>
<dbReference type="Gene3D" id="3.20.20.80">
    <property type="entry name" value="Glycosidases"/>
    <property type="match status" value="1"/>
</dbReference>
<keyword evidence="5" id="KW-0964">Secreted</keyword>
<proteinExistence type="inferred from homology"/>
<feature type="compositionally biased region" description="Low complexity" evidence="9">
    <location>
        <begin position="467"/>
        <end position="476"/>
    </location>
</feature>
<name>A0A835SUA2_CHLIN</name>
<feature type="compositionally biased region" description="Polar residues" evidence="9">
    <location>
        <begin position="445"/>
        <end position="458"/>
    </location>
</feature>
<evidence type="ECO:0000256" key="10">
    <source>
        <dbReference type="SAM" id="Phobius"/>
    </source>
</evidence>
<keyword evidence="10" id="KW-0812">Transmembrane</keyword>
<keyword evidence="6" id="KW-0732">Signal</keyword>
<comment type="similarity">
    <text evidence="3">Belongs to the glycosyl hydrolase 5 (cellulase A) family.</text>
</comment>
<accession>A0A835SUA2</accession>
<evidence type="ECO:0000313" key="13">
    <source>
        <dbReference type="Proteomes" id="UP000650467"/>
    </source>
</evidence>
<dbReference type="Pfam" id="PF26410">
    <property type="entry name" value="GH5_mannosidase"/>
    <property type="match status" value="1"/>
</dbReference>
<keyword evidence="10" id="KW-1133">Transmembrane helix</keyword>
<evidence type="ECO:0000256" key="7">
    <source>
        <dbReference type="ARBA" id="ARBA00022801"/>
    </source>
</evidence>
<dbReference type="Proteomes" id="UP000650467">
    <property type="component" value="Unassembled WGS sequence"/>
</dbReference>
<reference evidence="12" key="1">
    <citation type="journal article" date="2020" name="bioRxiv">
        <title>Comparative genomics of Chlamydomonas.</title>
        <authorList>
            <person name="Craig R.J."/>
            <person name="Hasan A.R."/>
            <person name="Ness R.W."/>
            <person name="Keightley P.D."/>
        </authorList>
    </citation>
    <scope>NUCLEOTIDE SEQUENCE</scope>
    <source>
        <strain evidence="12">SAG 7.73</strain>
    </source>
</reference>
<organism evidence="12 13">
    <name type="scientific">Chlamydomonas incerta</name>
    <dbReference type="NCBI Taxonomy" id="51695"/>
    <lineage>
        <taxon>Eukaryota</taxon>
        <taxon>Viridiplantae</taxon>
        <taxon>Chlorophyta</taxon>
        <taxon>core chlorophytes</taxon>
        <taxon>Chlorophyceae</taxon>
        <taxon>CS clade</taxon>
        <taxon>Chlamydomonadales</taxon>
        <taxon>Chlamydomonadaceae</taxon>
        <taxon>Chlamydomonas</taxon>
    </lineage>
</organism>
<dbReference type="InterPro" id="IPR001547">
    <property type="entry name" value="Glyco_hydro_5"/>
</dbReference>
<dbReference type="EMBL" id="JAEHOC010000044">
    <property type="protein sequence ID" value="KAG2426900.1"/>
    <property type="molecule type" value="Genomic_DNA"/>
</dbReference>
<feature type="region of interest" description="Disordered" evidence="9">
    <location>
        <begin position="437"/>
        <end position="476"/>
    </location>
</feature>
<protein>
    <recommendedName>
        <fullName evidence="4">mannan endo-1,4-beta-mannosidase</fullName>
        <ecNumber evidence="4">3.2.1.78</ecNumber>
    </recommendedName>
</protein>
<keyword evidence="13" id="KW-1185">Reference proteome</keyword>
<dbReference type="InterPro" id="IPR045053">
    <property type="entry name" value="MAN-like"/>
</dbReference>
<evidence type="ECO:0000256" key="9">
    <source>
        <dbReference type="SAM" id="MobiDB-lite"/>
    </source>
</evidence>
<evidence type="ECO:0000256" key="4">
    <source>
        <dbReference type="ARBA" id="ARBA00012706"/>
    </source>
</evidence>
<dbReference type="PANTHER" id="PTHR31451:SF39">
    <property type="entry name" value="MANNAN ENDO-1,4-BETA-MANNOSIDASE 1"/>
    <property type="match status" value="1"/>
</dbReference>
<evidence type="ECO:0000256" key="3">
    <source>
        <dbReference type="ARBA" id="ARBA00005641"/>
    </source>
</evidence>
<sequence>MASVAGGERSEGARFTVGGAWAHVRDTIGMLDMYTYTPSLLATSFKTTFSGVVSLLMYAAFLFTVAYTSYFWLSTEYSLSESMTNHLEGVALVASPEPGNVNQQLLPKVGIRVTAFNSTTDKYTHYVTDIDPSWITVEPAWVSMCPNMTRQRAPISIQTNCSFDTPYKSGSYQDVMCFDYDATAAAVAANANLTTDFCGNDADLPAPRVMGTFHSDEYSYFQSVIRLNGSHPVAQLDRDGMRQVYIDGGVEVFLQFPYTGTNSLMSGTFPSQELMTWSRKMPLPSPGRRLRWEIVLRMRQVSSSNAYWSIPALDESAMDFVVVTNEVSLEAVPVQPVGDGTIDLARIFIKMDDVDFSTSLSPYTSVYGLIGDWGGYLSIILFAGLPAYYLNEYLFKRAVKRLISTGDIHFDEKIQKHREDVLRAKATRKLEEIKKMKSLHRRQATGLTDSSSEDGLNTSSGGGSSSGSGSCTPDAQAAAAGTTAERLFGTPLAVNKMVRFEFDSPPDACSSSARTTPADTTATAIQQQQLVAMAVGGPPDSACAAAAPAAHGAAEDIAGSVVVEYQGRVFADHNEDEDDYDDVVRHCTSECTSMFHMRQVVKLVQEKARFKDLWGGGVDHKHAEQAASGEGVQQPPQTPAASTTCAACWSLTGCCSGSCAAGGKMRSSVKSAGQRAKAAAAAAAAATAAAATAAASATVAAVTSTSCVGVQLRKDESASPEERVLIDYVQFDRGSVDIFFDWANKFGLKVIRLWAFNHRMPYQWAGYDETQFRGLDYIVDAAGRHNIRLILALGNTWTAYRSPQDYMRLAGVDPAGKDLLDFYSLEQVRHFYRDHISAITQRNNTYNAKRYKDDPAIMMYDAMNEPRCPGCVDKDSQAKVQGFLAEMTAHLKAVAPNQLAALGTEGYFLNSYEEWNSGAGVRCEGEDWATLAGMGSIDVTVVHAYERQMESVPPKWYRCDFDCYANFLIQFLSVHQRIAAGAKKPLIMEEYGLILPYNVYLDGPVVKPVPVPAPPAQPPAGVTPAGPVPTPAPASPAPAPPPEPSRTPIVANTETLTDFLRGPQRAACAEAAAKWWLPIWTSGWAYTVDVGALARRTAAYTVLGVLRDTAGALY</sequence>
<dbReference type="PANTHER" id="PTHR31451">
    <property type="match status" value="1"/>
</dbReference>
<keyword evidence="7" id="KW-0378">Hydrolase</keyword>
<keyword evidence="8" id="KW-0326">Glycosidase</keyword>
<evidence type="ECO:0000256" key="5">
    <source>
        <dbReference type="ARBA" id="ARBA00022525"/>
    </source>
</evidence>
<dbReference type="EC" id="3.2.1.78" evidence="4"/>
<feature type="domain" description="Glycoside hydrolase family 5" evidence="11">
    <location>
        <begin position="766"/>
        <end position="993"/>
    </location>
</feature>
<keyword evidence="10" id="KW-0472">Membrane</keyword>
<dbReference type="SUPFAM" id="SSF51445">
    <property type="entry name" value="(Trans)glycosidases"/>
    <property type="match status" value="1"/>
</dbReference>